<dbReference type="InterPro" id="IPR035965">
    <property type="entry name" value="PAS-like_dom_sf"/>
</dbReference>
<dbReference type="SUPFAM" id="SSF54631">
    <property type="entry name" value="CBS-domain pair"/>
    <property type="match status" value="1"/>
</dbReference>
<dbReference type="SUPFAM" id="SSF55785">
    <property type="entry name" value="PYP-like sensor domain (PAS domain)"/>
    <property type="match status" value="1"/>
</dbReference>
<gene>
    <name evidence="9" type="ORF">FH966_10325</name>
</gene>
<dbReference type="InterPro" id="IPR013767">
    <property type="entry name" value="PAS_fold"/>
</dbReference>
<feature type="domain" description="CBS" evidence="8">
    <location>
        <begin position="25"/>
        <end position="83"/>
    </location>
</feature>
<dbReference type="Pfam" id="PF02954">
    <property type="entry name" value="HTH_8"/>
    <property type="match status" value="1"/>
</dbReference>
<reference evidence="9 10" key="1">
    <citation type="submission" date="2019-07" db="EMBL/GenBank/DDBJ databases">
        <title>Genomic analysis of Lentibacillus sp. NKC851-2.</title>
        <authorList>
            <person name="Oh Y.J."/>
        </authorList>
    </citation>
    <scope>NUCLEOTIDE SEQUENCE [LARGE SCALE GENOMIC DNA]</scope>
    <source>
        <strain evidence="9 10">NKC851-2</strain>
    </source>
</reference>
<dbReference type="PROSITE" id="PS50045">
    <property type="entry name" value="SIGMA54_INTERACT_4"/>
    <property type="match status" value="1"/>
</dbReference>
<keyword evidence="3" id="KW-0805">Transcription regulation</keyword>
<evidence type="ECO:0000256" key="4">
    <source>
        <dbReference type="ARBA" id="ARBA00023163"/>
    </source>
</evidence>
<evidence type="ECO:0000256" key="3">
    <source>
        <dbReference type="ARBA" id="ARBA00023015"/>
    </source>
</evidence>
<dbReference type="EMBL" id="VJMZ01000001">
    <property type="protein sequence ID" value="TRM12046.1"/>
    <property type="molecule type" value="Genomic_DNA"/>
</dbReference>
<dbReference type="SMART" id="SM00091">
    <property type="entry name" value="PAS"/>
    <property type="match status" value="1"/>
</dbReference>
<dbReference type="PROSITE" id="PS51371">
    <property type="entry name" value="CBS"/>
    <property type="match status" value="1"/>
</dbReference>
<dbReference type="InterPro" id="IPR009057">
    <property type="entry name" value="Homeodomain-like_sf"/>
</dbReference>
<dbReference type="InterPro" id="IPR000014">
    <property type="entry name" value="PAS"/>
</dbReference>
<dbReference type="InterPro" id="IPR058031">
    <property type="entry name" value="AAA_lid_NorR"/>
</dbReference>
<dbReference type="PANTHER" id="PTHR32071">
    <property type="entry name" value="TRANSCRIPTIONAL REGULATORY PROTEIN"/>
    <property type="match status" value="1"/>
</dbReference>
<dbReference type="SUPFAM" id="SSF52540">
    <property type="entry name" value="P-loop containing nucleoside triphosphate hydrolases"/>
    <property type="match status" value="1"/>
</dbReference>
<dbReference type="GO" id="GO:0006355">
    <property type="term" value="P:regulation of DNA-templated transcription"/>
    <property type="evidence" value="ECO:0007669"/>
    <property type="project" value="InterPro"/>
</dbReference>
<dbReference type="InterPro" id="IPR025662">
    <property type="entry name" value="Sigma_54_int_dom_ATP-bd_1"/>
</dbReference>
<evidence type="ECO:0000256" key="5">
    <source>
        <dbReference type="PROSITE-ProRule" id="PRU00703"/>
    </source>
</evidence>
<dbReference type="Pfam" id="PF00571">
    <property type="entry name" value="CBS"/>
    <property type="match status" value="1"/>
</dbReference>
<keyword evidence="10" id="KW-1185">Reference proteome</keyword>
<evidence type="ECO:0000259" key="8">
    <source>
        <dbReference type="PROSITE" id="PS51371"/>
    </source>
</evidence>
<dbReference type="PROSITE" id="PS00675">
    <property type="entry name" value="SIGMA54_INTERACT_1"/>
    <property type="match status" value="1"/>
</dbReference>
<feature type="domain" description="PAS" evidence="7">
    <location>
        <begin position="149"/>
        <end position="194"/>
    </location>
</feature>
<dbReference type="SUPFAM" id="SSF46689">
    <property type="entry name" value="Homeodomain-like"/>
    <property type="match status" value="1"/>
</dbReference>
<dbReference type="InterPro" id="IPR046342">
    <property type="entry name" value="CBS_dom_sf"/>
</dbReference>
<dbReference type="InterPro" id="IPR000644">
    <property type="entry name" value="CBS_dom"/>
</dbReference>
<dbReference type="Pfam" id="PF25601">
    <property type="entry name" value="AAA_lid_14"/>
    <property type="match status" value="1"/>
</dbReference>
<comment type="caution">
    <text evidence="9">The sequence shown here is derived from an EMBL/GenBank/DDBJ whole genome shotgun (WGS) entry which is preliminary data.</text>
</comment>
<keyword evidence="2" id="KW-0067">ATP-binding</keyword>
<dbReference type="PROSITE" id="PS50112">
    <property type="entry name" value="PAS"/>
    <property type="match status" value="1"/>
</dbReference>
<dbReference type="GO" id="GO:0005524">
    <property type="term" value="F:ATP binding"/>
    <property type="evidence" value="ECO:0007669"/>
    <property type="project" value="UniProtKB-KW"/>
</dbReference>
<dbReference type="CDD" id="cd02205">
    <property type="entry name" value="CBS_pair_SF"/>
    <property type="match status" value="1"/>
</dbReference>
<evidence type="ECO:0000313" key="10">
    <source>
        <dbReference type="Proteomes" id="UP000319280"/>
    </source>
</evidence>
<dbReference type="InterPro" id="IPR003593">
    <property type="entry name" value="AAA+_ATPase"/>
</dbReference>
<keyword evidence="4" id="KW-0804">Transcription</keyword>
<evidence type="ECO:0000256" key="2">
    <source>
        <dbReference type="ARBA" id="ARBA00022840"/>
    </source>
</evidence>
<dbReference type="RefSeq" id="WP_142791064.1">
    <property type="nucleotide sequence ID" value="NZ_VJMZ01000001.1"/>
</dbReference>
<dbReference type="CDD" id="cd00009">
    <property type="entry name" value="AAA"/>
    <property type="match status" value="1"/>
</dbReference>
<dbReference type="Gene3D" id="3.10.580.10">
    <property type="entry name" value="CBS-domain"/>
    <property type="match status" value="1"/>
</dbReference>
<dbReference type="Gene3D" id="1.10.10.60">
    <property type="entry name" value="Homeodomain-like"/>
    <property type="match status" value="1"/>
</dbReference>
<evidence type="ECO:0000313" key="9">
    <source>
        <dbReference type="EMBL" id="TRM12046.1"/>
    </source>
</evidence>
<dbReference type="Pfam" id="PF00989">
    <property type="entry name" value="PAS"/>
    <property type="match status" value="1"/>
</dbReference>
<dbReference type="AlphaFoldDB" id="A0A549YJH8"/>
<dbReference type="InterPro" id="IPR002078">
    <property type="entry name" value="Sigma_54_int"/>
</dbReference>
<dbReference type="SMART" id="SM00382">
    <property type="entry name" value="AAA"/>
    <property type="match status" value="1"/>
</dbReference>
<dbReference type="Gene3D" id="3.40.50.300">
    <property type="entry name" value="P-loop containing nucleotide triphosphate hydrolases"/>
    <property type="match status" value="1"/>
</dbReference>
<keyword evidence="5" id="KW-0129">CBS domain</keyword>
<dbReference type="Pfam" id="PF00158">
    <property type="entry name" value="Sigma54_activat"/>
    <property type="match status" value="1"/>
</dbReference>
<dbReference type="NCBIfam" id="TIGR00229">
    <property type="entry name" value="sensory_box"/>
    <property type="match status" value="1"/>
</dbReference>
<proteinExistence type="predicted"/>
<evidence type="ECO:0000259" key="7">
    <source>
        <dbReference type="PROSITE" id="PS50112"/>
    </source>
</evidence>
<evidence type="ECO:0000256" key="1">
    <source>
        <dbReference type="ARBA" id="ARBA00022741"/>
    </source>
</evidence>
<sequence>MQQDVIQRRSKILEKDKYTTFAQCMNKTSSALHSHYSVAQSAAVIAQMHINWLPVVNDEKKPIGIITALALLEKQLHQDHKPIRLESCMSRDGYVVVHQNDTVLNSDRFPFNYYVVVDDDYRLVGTLARSDIIEKFPDLFHNIYEVGNTSEILAEVMNSAYEGVAVVDKDGIIVQFNEAYAQFIGIDREEALGKYVQDVIENTNLHHTIKTGLPERGVIQYIQGQPMIVHRIPLWKHGKVTGAIGMLIFEGVNELYEIYNRIQKDKYVTGKKESIADNSNKHSDPSVTKLDEIIGDSDSTKITKRMARKVAKTSVTVLITGESGTGKGNYARGIHVLSAYSRGPFVHVNCGAIPANLIESELFGYEEGAFTGARKGGKRGKFELARNGTLFLDEIGELPLAMQTKLLRILEDKEFERVGGTQKYKVNTRVIAATNRNLWQMVQNGAFREDLFYRLNIIEIEIPPLRERRGDIPSLISHFIPVMCEKYQVPEKKLNSEVMSAFIQYPWKGNVRELINIIERLVVLTDGETIKLKHLPRYMQPSDKSNKQANPEQSDERALIESVLNESSGNKTEAARQLGIHRTTLYQKIKKYNIYNDL</sequence>
<accession>A0A549YJH8</accession>
<feature type="domain" description="Sigma-54 factor interaction" evidence="6">
    <location>
        <begin position="293"/>
        <end position="523"/>
    </location>
</feature>
<dbReference type="CDD" id="cd00130">
    <property type="entry name" value="PAS"/>
    <property type="match status" value="1"/>
</dbReference>
<dbReference type="PANTHER" id="PTHR32071:SF57">
    <property type="entry name" value="C4-DICARBOXYLATE TRANSPORT TRANSCRIPTIONAL REGULATORY PROTEIN DCTD"/>
    <property type="match status" value="1"/>
</dbReference>
<organism evidence="9 10">
    <name type="scientific">Lentibacillus cibarius</name>
    <dbReference type="NCBI Taxonomy" id="2583219"/>
    <lineage>
        <taxon>Bacteria</taxon>
        <taxon>Bacillati</taxon>
        <taxon>Bacillota</taxon>
        <taxon>Bacilli</taxon>
        <taxon>Bacillales</taxon>
        <taxon>Bacillaceae</taxon>
        <taxon>Lentibacillus</taxon>
    </lineage>
</organism>
<dbReference type="PRINTS" id="PR01590">
    <property type="entry name" value="HTHFIS"/>
</dbReference>
<dbReference type="Proteomes" id="UP000319280">
    <property type="component" value="Unassembled WGS sequence"/>
</dbReference>
<protein>
    <submittedName>
        <fullName evidence="9">CBS domain-containing protein</fullName>
    </submittedName>
</protein>
<evidence type="ECO:0000259" key="6">
    <source>
        <dbReference type="PROSITE" id="PS50045"/>
    </source>
</evidence>
<dbReference type="InterPro" id="IPR002197">
    <property type="entry name" value="HTH_Fis"/>
</dbReference>
<dbReference type="FunFam" id="3.40.50.300:FF:000006">
    <property type="entry name" value="DNA-binding transcriptional regulator NtrC"/>
    <property type="match status" value="1"/>
</dbReference>
<dbReference type="InterPro" id="IPR027417">
    <property type="entry name" value="P-loop_NTPase"/>
</dbReference>
<dbReference type="Gene3D" id="1.10.8.60">
    <property type="match status" value="1"/>
</dbReference>
<dbReference type="Gene3D" id="3.30.450.20">
    <property type="entry name" value="PAS domain"/>
    <property type="match status" value="1"/>
</dbReference>
<dbReference type="GO" id="GO:0043565">
    <property type="term" value="F:sequence-specific DNA binding"/>
    <property type="evidence" value="ECO:0007669"/>
    <property type="project" value="InterPro"/>
</dbReference>
<keyword evidence="1" id="KW-0547">Nucleotide-binding</keyword>
<name>A0A549YJH8_9BACI</name>